<dbReference type="Pfam" id="PF01250">
    <property type="entry name" value="Ribosomal_S6"/>
    <property type="match status" value="1"/>
</dbReference>
<dbReference type="InParanoid" id="A0A165JXL6"/>
<dbReference type="GeneID" id="28899191"/>
<dbReference type="PANTHER" id="PTHR21011:SF1">
    <property type="entry name" value="SMALL RIBOSOMAL SUBUNIT PROTEIN BS6M"/>
    <property type="match status" value="1"/>
</dbReference>
<dbReference type="InterPro" id="IPR014717">
    <property type="entry name" value="Transl_elong_EF1B/ribsomal_bS6"/>
</dbReference>
<dbReference type="GO" id="GO:0070181">
    <property type="term" value="F:small ribosomal subunit rRNA binding"/>
    <property type="evidence" value="ECO:0007669"/>
    <property type="project" value="TreeGrafter"/>
</dbReference>
<feature type="region of interest" description="Disordered" evidence="8">
    <location>
        <begin position="109"/>
        <end position="130"/>
    </location>
</feature>
<evidence type="ECO:0000256" key="3">
    <source>
        <dbReference type="ARBA" id="ARBA00022980"/>
    </source>
</evidence>
<dbReference type="RefSeq" id="XP_018192308.1">
    <property type="nucleotide sequence ID" value="XM_018334054.1"/>
</dbReference>
<evidence type="ECO:0000256" key="8">
    <source>
        <dbReference type="SAM" id="MobiDB-lite"/>
    </source>
</evidence>
<comment type="function">
    <text evidence="7">Component of the mitochondrial ribosome (mitoribosome), a dedicated translation machinery responsible for the synthesis of mitochondrial genome-encoded proteins, including at least some of the essential transmembrane subunits of the mitochondrial respiratory chain. The mitoribosomes are attached to the mitochondrial inner membrane and translation products are cotranslationally integrated into the membrane.</text>
</comment>
<dbReference type="GO" id="GO:0003735">
    <property type="term" value="F:structural constituent of ribosome"/>
    <property type="evidence" value="ECO:0007669"/>
    <property type="project" value="InterPro"/>
</dbReference>
<feature type="compositionally biased region" description="Basic and acidic residues" evidence="8">
    <location>
        <begin position="109"/>
        <end position="121"/>
    </location>
</feature>
<accession>A0A165JXL6</accession>
<evidence type="ECO:0000256" key="7">
    <source>
        <dbReference type="ARBA" id="ARBA00037226"/>
    </source>
</evidence>
<dbReference type="OrthoDB" id="10259681at2759"/>
<sequence>MLYELIAICRPGNLAEVRDIARTAGSLVLNNGGVVRGFTNWGPFLLPKPLHVHQATHSRGHYFIMRFDSSANTQHMVRRTLKLDPRMIRFGMVKMGSKLEEIADVPGKAEWKSDDSDRRGFADGLGGFAS</sequence>
<keyword evidence="3" id="KW-0689">Ribosomal protein</keyword>
<proteinExistence type="inferred from homology"/>
<evidence type="ECO:0000256" key="1">
    <source>
        <dbReference type="ARBA" id="ARBA00004173"/>
    </source>
</evidence>
<dbReference type="FunCoup" id="A0A165JXL6">
    <property type="interactions" value="220"/>
</dbReference>
<evidence type="ECO:0000313" key="9">
    <source>
        <dbReference type="EMBL" id="KZF26753.1"/>
    </source>
</evidence>
<gene>
    <name evidence="9" type="ORF">L228DRAFT_258136</name>
</gene>
<organism evidence="9 10">
    <name type="scientific">Xylona heveae (strain CBS 132557 / TC161)</name>
    <dbReference type="NCBI Taxonomy" id="1328760"/>
    <lineage>
        <taxon>Eukaryota</taxon>
        <taxon>Fungi</taxon>
        <taxon>Dikarya</taxon>
        <taxon>Ascomycota</taxon>
        <taxon>Pezizomycotina</taxon>
        <taxon>Xylonomycetes</taxon>
        <taxon>Xylonales</taxon>
        <taxon>Xylonaceae</taxon>
        <taxon>Xylona</taxon>
    </lineage>
</organism>
<dbReference type="GO" id="GO:0006412">
    <property type="term" value="P:translation"/>
    <property type="evidence" value="ECO:0007669"/>
    <property type="project" value="InterPro"/>
</dbReference>
<keyword evidence="10" id="KW-1185">Reference proteome</keyword>
<dbReference type="EMBL" id="KV407454">
    <property type="protein sequence ID" value="KZF26753.1"/>
    <property type="molecule type" value="Genomic_DNA"/>
</dbReference>
<name>A0A165JXL6_XYLHT</name>
<dbReference type="FunFam" id="3.30.70.60:FF:000007">
    <property type="entry name" value="37S ribosomal protein Mrp17"/>
    <property type="match status" value="1"/>
</dbReference>
<reference evidence="9 10" key="1">
    <citation type="journal article" date="2016" name="Fungal Biol.">
        <title>The genome of Xylona heveae provides a window into fungal endophytism.</title>
        <authorList>
            <person name="Gazis R."/>
            <person name="Kuo A."/>
            <person name="Riley R."/>
            <person name="LaButti K."/>
            <person name="Lipzen A."/>
            <person name="Lin J."/>
            <person name="Amirebrahimi M."/>
            <person name="Hesse C.N."/>
            <person name="Spatafora J.W."/>
            <person name="Henrissat B."/>
            <person name="Hainaut M."/>
            <person name="Grigoriev I.V."/>
            <person name="Hibbett D.S."/>
        </authorList>
    </citation>
    <scope>NUCLEOTIDE SEQUENCE [LARGE SCALE GENOMIC DNA]</scope>
    <source>
        <strain evidence="9 10">TC161</strain>
    </source>
</reference>
<evidence type="ECO:0000256" key="4">
    <source>
        <dbReference type="ARBA" id="ARBA00023128"/>
    </source>
</evidence>
<evidence type="ECO:0000256" key="2">
    <source>
        <dbReference type="ARBA" id="ARBA00009512"/>
    </source>
</evidence>
<evidence type="ECO:0000256" key="5">
    <source>
        <dbReference type="ARBA" id="ARBA00023274"/>
    </source>
</evidence>
<dbReference type="GO" id="GO:0005763">
    <property type="term" value="C:mitochondrial small ribosomal subunit"/>
    <property type="evidence" value="ECO:0007669"/>
    <property type="project" value="TreeGrafter"/>
</dbReference>
<keyword evidence="4" id="KW-0496">Mitochondrion</keyword>
<dbReference type="CDD" id="cd15465">
    <property type="entry name" value="bS6_mito"/>
    <property type="match status" value="1"/>
</dbReference>
<dbReference type="InterPro" id="IPR035980">
    <property type="entry name" value="Ribosomal_bS6_sf"/>
</dbReference>
<dbReference type="PANTHER" id="PTHR21011">
    <property type="entry name" value="MITOCHONDRIAL 28S RIBOSOMAL PROTEIN S6"/>
    <property type="match status" value="1"/>
</dbReference>
<protein>
    <recommendedName>
        <fullName evidence="6">Small ribosomal subunit protein bS6m</fullName>
    </recommendedName>
</protein>
<dbReference type="OMA" id="HQIGDYW"/>
<evidence type="ECO:0000256" key="6">
    <source>
        <dbReference type="ARBA" id="ARBA00035170"/>
    </source>
</evidence>
<dbReference type="SUPFAM" id="SSF54995">
    <property type="entry name" value="Ribosomal protein S6"/>
    <property type="match status" value="1"/>
</dbReference>
<evidence type="ECO:0000313" key="10">
    <source>
        <dbReference type="Proteomes" id="UP000076632"/>
    </source>
</evidence>
<dbReference type="AlphaFoldDB" id="A0A165JXL6"/>
<comment type="similarity">
    <text evidence="2">Belongs to the bacterial ribosomal protein bS6 family.</text>
</comment>
<dbReference type="Proteomes" id="UP000076632">
    <property type="component" value="Unassembled WGS sequence"/>
</dbReference>
<dbReference type="Gene3D" id="3.30.70.60">
    <property type="match status" value="1"/>
</dbReference>
<comment type="subcellular location">
    <subcellularLocation>
        <location evidence="1">Mitochondrion</location>
    </subcellularLocation>
</comment>
<keyword evidence="5" id="KW-0687">Ribonucleoprotein</keyword>
<dbReference type="InterPro" id="IPR000529">
    <property type="entry name" value="Ribosomal_bS6"/>
</dbReference>
<dbReference type="STRING" id="1328760.A0A165JXL6"/>
<dbReference type="NCBIfam" id="TIGR00166">
    <property type="entry name" value="S6"/>
    <property type="match status" value="1"/>
</dbReference>